<dbReference type="eggNOG" id="COG2205">
    <property type="taxonomic scope" value="Bacteria"/>
</dbReference>
<evidence type="ECO:0000256" key="1">
    <source>
        <dbReference type="ARBA" id="ARBA00000085"/>
    </source>
</evidence>
<evidence type="ECO:0000259" key="7">
    <source>
        <dbReference type="PROSITE" id="PS50110"/>
    </source>
</evidence>
<dbReference type="eggNOG" id="COG0784">
    <property type="taxonomic scope" value="Bacteria"/>
</dbReference>
<dbReference type="Gene3D" id="3.30.565.10">
    <property type="entry name" value="Histidine kinase-like ATPase, C-terminal domain"/>
    <property type="match status" value="1"/>
</dbReference>
<dbReference type="SUPFAM" id="SSF52172">
    <property type="entry name" value="CheY-like"/>
    <property type="match status" value="1"/>
</dbReference>
<dbReference type="Gene3D" id="3.40.50.2300">
    <property type="match status" value="1"/>
</dbReference>
<dbReference type="Gene3D" id="3.10.180.10">
    <property type="entry name" value="2,3-Dihydroxybiphenyl 1,2-Dioxygenase, domain 1"/>
    <property type="match status" value="1"/>
</dbReference>
<dbReference type="GO" id="GO:0004673">
    <property type="term" value="F:protein histidine kinase activity"/>
    <property type="evidence" value="ECO:0007669"/>
    <property type="project" value="UniProtKB-EC"/>
</dbReference>
<dbReference type="InterPro" id="IPR029068">
    <property type="entry name" value="Glyas_Bleomycin-R_OHBP_Dase"/>
</dbReference>
<dbReference type="InterPro" id="IPR004358">
    <property type="entry name" value="Sig_transdc_His_kin-like_C"/>
</dbReference>
<evidence type="ECO:0000256" key="3">
    <source>
        <dbReference type="ARBA" id="ARBA00022553"/>
    </source>
</evidence>
<evidence type="ECO:0000313" key="10">
    <source>
        <dbReference type="Proteomes" id="UP000005632"/>
    </source>
</evidence>
<evidence type="ECO:0000259" key="6">
    <source>
        <dbReference type="PROSITE" id="PS50109"/>
    </source>
</evidence>
<dbReference type="CDD" id="cd17546">
    <property type="entry name" value="REC_hyHK_CKI1_RcsC-like"/>
    <property type="match status" value="1"/>
</dbReference>
<reference evidence="9 10" key="1">
    <citation type="submission" date="2011-11" db="EMBL/GenBank/DDBJ databases">
        <title>Complete sequence of Spirochaeta sp. grapes.</title>
        <authorList>
            <consortium name="US DOE Joint Genome Institute"/>
            <person name="Lucas S."/>
            <person name="Han J."/>
            <person name="Lapidus A."/>
            <person name="Cheng J.-F."/>
            <person name="Goodwin L."/>
            <person name="Pitluck S."/>
            <person name="Peters L."/>
            <person name="Ovchinnikova G."/>
            <person name="Munk A.C."/>
            <person name="Detter J.C."/>
            <person name="Han C."/>
            <person name="Tapia R."/>
            <person name="Land M."/>
            <person name="Hauser L."/>
            <person name="Kyrpides N."/>
            <person name="Ivanova N."/>
            <person name="Pagani I."/>
            <person name="Ritalahtilisa K."/>
            <person name="Loeffler F."/>
            <person name="Woyke T."/>
        </authorList>
    </citation>
    <scope>NUCLEOTIDE SEQUENCE [LARGE SCALE GENOMIC DNA]</scope>
    <source>
        <strain evidence="10">ATCC BAA-1885 / DSM 22778 / Grapes</strain>
    </source>
</reference>
<dbReference type="HOGENOM" id="CLU_758420_0_0_12"/>
<comment type="catalytic activity">
    <reaction evidence="1">
        <text>ATP + protein L-histidine = ADP + protein N-phospho-L-histidine.</text>
        <dbReference type="EC" id="2.7.13.3"/>
    </reaction>
</comment>
<dbReference type="KEGG" id="sgp:SpiGrapes_2898"/>
<evidence type="ECO:0000256" key="5">
    <source>
        <dbReference type="PROSITE-ProRule" id="PRU00169"/>
    </source>
</evidence>
<dbReference type="SMART" id="SM00448">
    <property type="entry name" value="REC"/>
    <property type="match status" value="1"/>
</dbReference>
<dbReference type="InterPro" id="IPR004360">
    <property type="entry name" value="Glyas_Fos-R_dOase_dom"/>
</dbReference>
<dbReference type="InterPro" id="IPR001789">
    <property type="entry name" value="Sig_transdc_resp-reg_receiver"/>
</dbReference>
<protein>
    <recommendedName>
        <fullName evidence="2">histidine kinase</fullName>
        <ecNumber evidence="2">2.7.13.3</ecNumber>
    </recommendedName>
</protein>
<sequence length="365" mass="40925">MRLDGFGLFVQDMAVMVRFYRDVLGFGIKEDENTRNVYLIKDGTLFLLYGRDDFEKMCECQGSFSPGIPKQDIDLIFDAFQQSKANNKSGGTGLGLTISKKLLEIMGGQISVESIVGKGSTFKFSIPVTRVESYGNKEKNTIHEIVGLELGTQKLRILVVDDNPINRELLKIMLEPIGFSLLEAADGKEAIALCKRMHPHLILMDLRMPVMDGYEATSFINAMNGDAHVPIIAVTASAFEDDEEAVLKSGFDGYVSKPFKRGSLLKEVAELLNLRIVYAEQPQNRCPEGKHFSVLKEDMRKIPSDLTRAMHEALELGDMVGFKSLLPNLGPYGANLKDHLMELAKSYDYESLLELLQREEENHEY</sequence>
<evidence type="ECO:0000256" key="2">
    <source>
        <dbReference type="ARBA" id="ARBA00012438"/>
    </source>
</evidence>
<proteinExistence type="predicted"/>
<dbReference type="GO" id="GO:0000160">
    <property type="term" value="P:phosphorelay signal transduction system"/>
    <property type="evidence" value="ECO:0007669"/>
    <property type="project" value="UniProtKB-KW"/>
</dbReference>
<dbReference type="PRINTS" id="PR00344">
    <property type="entry name" value="BCTRLSENSOR"/>
</dbReference>
<dbReference type="InterPro" id="IPR005467">
    <property type="entry name" value="His_kinase_dom"/>
</dbReference>
<keyword evidence="4" id="KW-0902">Two-component regulatory system</keyword>
<dbReference type="RefSeq" id="WP_014271487.1">
    <property type="nucleotide sequence ID" value="NC_016633.1"/>
</dbReference>
<feature type="domain" description="VOC" evidence="8">
    <location>
        <begin position="2"/>
        <end position="127"/>
    </location>
</feature>
<keyword evidence="10" id="KW-1185">Reference proteome</keyword>
<feature type="modified residue" description="4-aspartylphosphate" evidence="5">
    <location>
        <position position="205"/>
    </location>
</feature>
<dbReference type="PANTHER" id="PTHR45339">
    <property type="entry name" value="HYBRID SIGNAL TRANSDUCTION HISTIDINE KINASE J"/>
    <property type="match status" value="1"/>
</dbReference>
<dbReference type="PANTHER" id="PTHR45339:SF1">
    <property type="entry name" value="HYBRID SIGNAL TRANSDUCTION HISTIDINE KINASE J"/>
    <property type="match status" value="1"/>
</dbReference>
<dbReference type="SUPFAM" id="SSF54593">
    <property type="entry name" value="Glyoxalase/Bleomycin resistance protein/Dihydroxybiphenyl dioxygenase"/>
    <property type="match status" value="1"/>
</dbReference>
<dbReference type="PROSITE" id="PS51819">
    <property type="entry name" value="VOC"/>
    <property type="match status" value="1"/>
</dbReference>
<dbReference type="eggNOG" id="COG0346">
    <property type="taxonomic scope" value="Bacteria"/>
</dbReference>
<dbReference type="InterPro" id="IPR036890">
    <property type="entry name" value="HATPase_C_sf"/>
</dbReference>
<dbReference type="SMART" id="SM00387">
    <property type="entry name" value="HATPase_c"/>
    <property type="match status" value="1"/>
</dbReference>
<dbReference type="Pfam" id="PF00072">
    <property type="entry name" value="Response_reg"/>
    <property type="match status" value="1"/>
</dbReference>
<feature type="domain" description="Histidine kinase" evidence="6">
    <location>
        <begin position="66"/>
        <end position="130"/>
    </location>
</feature>
<evidence type="ECO:0000256" key="4">
    <source>
        <dbReference type="ARBA" id="ARBA00023012"/>
    </source>
</evidence>
<dbReference type="EMBL" id="CP003155">
    <property type="protein sequence ID" value="AEV30648.1"/>
    <property type="molecule type" value="Genomic_DNA"/>
</dbReference>
<dbReference type="PROSITE" id="PS50109">
    <property type="entry name" value="HIS_KIN"/>
    <property type="match status" value="1"/>
</dbReference>
<dbReference type="STRING" id="158190.SpiGrapes_2898"/>
<gene>
    <name evidence="9" type="ordered locus">SpiGrapes_2898</name>
</gene>
<dbReference type="InterPro" id="IPR011006">
    <property type="entry name" value="CheY-like_superfamily"/>
</dbReference>
<accession>G8QX63</accession>
<dbReference type="InterPro" id="IPR003594">
    <property type="entry name" value="HATPase_dom"/>
</dbReference>
<dbReference type="Pfam" id="PF00903">
    <property type="entry name" value="Glyoxalase"/>
    <property type="match status" value="1"/>
</dbReference>
<evidence type="ECO:0000259" key="8">
    <source>
        <dbReference type="PROSITE" id="PS51819"/>
    </source>
</evidence>
<dbReference type="AlphaFoldDB" id="G8QX63"/>
<dbReference type="Proteomes" id="UP000005632">
    <property type="component" value="Chromosome"/>
</dbReference>
<dbReference type="InterPro" id="IPR037523">
    <property type="entry name" value="VOC_core"/>
</dbReference>
<dbReference type="SUPFAM" id="SSF55874">
    <property type="entry name" value="ATPase domain of HSP90 chaperone/DNA topoisomerase II/histidine kinase"/>
    <property type="match status" value="1"/>
</dbReference>
<keyword evidence="3 5" id="KW-0597">Phosphoprotein</keyword>
<feature type="domain" description="Response regulatory" evidence="7">
    <location>
        <begin position="156"/>
        <end position="272"/>
    </location>
</feature>
<name>G8QX63_SPHPG</name>
<dbReference type="Pfam" id="PF02518">
    <property type="entry name" value="HATPase_c"/>
    <property type="match status" value="1"/>
</dbReference>
<dbReference type="PROSITE" id="PS50110">
    <property type="entry name" value="RESPONSE_REGULATORY"/>
    <property type="match status" value="1"/>
</dbReference>
<evidence type="ECO:0000313" key="9">
    <source>
        <dbReference type="EMBL" id="AEV30648.1"/>
    </source>
</evidence>
<dbReference type="EC" id="2.7.13.3" evidence="2"/>
<organism evidence="9 10">
    <name type="scientific">Sphaerochaeta pleomorpha (strain ATCC BAA-1885 / DSM 22778 / Grapes)</name>
    <dbReference type="NCBI Taxonomy" id="158190"/>
    <lineage>
        <taxon>Bacteria</taxon>
        <taxon>Pseudomonadati</taxon>
        <taxon>Spirochaetota</taxon>
        <taxon>Spirochaetia</taxon>
        <taxon>Spirochaetales</taxon>
        <taxon>Sphaerochaetaceae</taxon>
        <taxon>Sphaerochaeta</taxon>
    </lineage>
</organism>